<organism evidence="1">
    <name type="scientific">Rhizophora mucronata</name>
    <name type="common">Asiatic mangrove</name>
    <dbReference type="NCBI Taxonomy" id="61149"/>
    <lineage>
        <taxon>Eukaryota</taxon>
        <taxon>Viridiplantae</taxon>
        <taxon>Streptophyta</taxon>
        <taxon>Embryophyta</taxon>
        <taxon>Tracheophyta</taxon>
        <taxon>Spermatophyta</taxon>
        <taxon>Magnoliopsida</taxon>
        <taxon>eudicotyledons</taxon>
        <taxon>Gunneridae</taxon>
        <taxon>Pentapetalae</taxon>
        <taxon>rosids</taxon>
        <taxon>fabids</taxon>
        <taxon>Malpighiales</taxon>
        <taxon>Rhizophoraceae</taxon>
        <taxon>Rhizophora</taxon>
    </lineage>
</organism>
<accession>A0A2P2Q764</accession>
<dbReference type="AlphaFoldDB" id="A0A2P2Q764"/>
<reference evidence="1" key="1">
    <citation type="submission" date="2018-02" db="EMBL/GenBank/DDBJ databases">
        <title>Rhizophora mucronata_Transcriptome.</title>
        <authorList>
            <person name="Meera S.P."/>
            <person name="Sreeshan A."/>
            <person name="Augustine A."/>
        </authorList>
    </citation>
    <scope>NUCLEOTIDE SEQUENCE</scope>
    <source>
        <tissue evidence="1">Leaf</tissue>
    </source>
</reference>
<protein>
    <submittedName>
        <fullName evidence="1">Uncharacterized protein</fullName>
    </submittedName>
</protein>
<proteinExistence type="predicted"/>
<dbReference type="EMBL" id="GGEC01082306">
    <property type="protein sequence ID" value="MBX62790.1"/>
    <property type="molecule type" value="Transcribed_RNA"/>
</dbReference>
<name>A0A2P2Q764_RHIMU</name>
<evidence type="ECO:0000313" key="1">
    <source>
        <dbReference type="EMBL" id="MBX62790.1"/>
    </source>
</evidence>
<sequence>MPGSNGSHHHQLTNMSLVYEVIFDSQTTFHYHPRKLGFYVCDIR</sequence>